<dbReference type="Proteomes" id="UP000185934">
    <property type="component" value="Chromosome"/>
</dbReference>
<keyword evidence="2" id="KW-1185">Reference proteome</keyword>
<name>A0A1P8F8T8_9CHLR</name>
<gene>
    <name evidence="1" type="ORF">Dform_01563</name>
</gene>
<protein>
    <submittedName>
        <fullName evidence="1">Uncharacterized protein</fullName>
    </submittedName>
</protein>
<dbReference type="KEGG" id="dfo:Dform_01563"/>
<evidence type="ECO:0000313" key="2">
    <source>
        <dbReference type="Proteomes" id="UP000185934"/>
    </source>
</evidence>
<accession>A0A1P8F8T8</accession>
<dbReference type="AlphaFoldDB" id="A0A1P8F8T8"/>
<dbReference type="EMBL" id="CP018258">
    <property type="protein sequence ID" value="APV44884.1"/>
    <property type="molecule type" value="Genomic_DNA"/>
</dbReference>
<proteinExistence type="predicted"/>
<evidence type="ECO:0000313" key="1">
    <source>
        <dbReference type="EMBL" id="APV44884.1"/>
    </source>
</evidence>
<sequence>MLLVIDTERFPLTQRACPRESVGGTKGDLAE</sequence>
<organism evidence="1 2">
    <name type="scientific">Dehalogenimonas formicexedens</name>
    <dbReference type="NCBI Taxonomy" id="1839801"/>
    <lineage>
        <taxon>Bacteria</taxon>
        <taxon>Bacillati</taxon>
        <taxon>Chloroflexota</taxon>
        <taxon>Dehalococcoidia</taxon>
        <taxon>Dehalococcoidales</taxon>
        <taxon>Dehalococcoidaceae</taxon>
        <taxon>Dehalogenimonas</taxon>
    </lineage>
</organism>
<reference evidence="2" key="1">
    <citation type="submission" date="2016-11" db="EMBL/GenBank/DDBJ databases">
        <title>Dehalogenimonas formicexedens sp. nov., a chlorinated alkane respiring bacterium isolated from contaminated groundwater.</title>
        <authorList>
            <person name="Key T.A."/>
            <person name="Bowman K.S."/>
            <person name="Lee I."/>
            <person name="Chun J."/>
            <person name="Albuquerque L."/>
            <person name="da Costa M.S."/>
            <person name="Rainey F.A."/>
            <person name="Moe W.M."/>
        </authorList>
    </citation>
    <scope>NUCLEOTIDE SEQUENCE [LARGE SCALE GENOMIC DNA]</scope>
    <source>
        <strain evidence="2">NSZ-14</strain>
    </source>
</reference>